<evidence type="ECO:0000256" key="1">
    <source>
        <dbReference type="ARBA" id="ARBA00004613"/>
    </source>
</evidence>
<dbReference type="PANTHER" id="PTHR11716:SF51">
    <property type="entry name" value="PHOSPHOLIPASE A2"/>
    <property type="match status" value="1"/>
</dbReference>
<accession>A0ABN7RWN9</accession>
<evidence type="ECO:0000313" key="8">
    <source>
        <dbReference type="Proteomes" id="UP001158576"/>
    </source>
</evidence>
<comment type="subcellular location">
    <subcellularLocation>
        <location evidence="1">Secreted</location>
    </subcellularLocation>
</comment>
<keyword evidence="3" id="KW-1015">Disulfide bond</keyword>
<dbReference type="SMART" id="SM00085">
    <property type="entry name" value="PA2c"/>
    <property type="match status" value="1"/>
</dbReference>
<evidence type="ECO:0000256" key="2">
    <source>
        <dbReference type="ARBA" id="ARBA00022525"/>
    </source>
</evidence>
<comment type="similarity">
    <text evidence="4">Belongs to the phospholipase A2 family.</text>
</comment>
<dbReference type="PANTHER" id="PTHR11716">
    <property type="entry name" value="PHOSPHOLIPASE A2 FAMILY MEMBER"/>
    <property type="match status" value="1"/>
</dbReference>
<dbReference type="InterPro" id="IPR001211">
    <property type="entry name" value="PLA2"/>
</dbReference>
<sequence length="248" mass="28318">MKILSFFLSVINSQSEEDGYKGNFRGLDLYNYIQRSNAVYEIQNAVNFDEFQRGLGFGNINKASSVSAFGLEVATANRVNQIMKMTMFLQETPDFDKFYRYGCWCFVKGVEAVLGGHGEPVDEIDRVCQRFHKCISCVNMDHVDCPDWAPYTFKSNKSRATGEKNVVCKNKRGSCRRHHCECDKKLAMELVALESEYSPYFSHANGAFDTEKFCFANKKNDENSSKKEFSKEETYENAAGTEPTTRED</sequence>
<dbReference type="InterPro" id="IPR036444">
    <property type="entry name" value="PLipase_A2_dom_sf"/>
</dbReference>
<evidence type="ECO:0000313" key="7">
    <source>
        <dbReference type="EMBL" id="CAG5083960.1"/>
    </source>
</evidence>
<keyword evidence="8" id="KW-1185">Reference proteome</keyword>
<name>A0ABN7RWN9_OIKDI</name>
<feature type="domain" description="Phospholipase A2-like central" evidence="6">
    <location>
        <begin position="78"/>
        <end position="215"/>
    </location>
</feature>
<dbReference type="Pfam" id="PF00068">
    <property type="entry name" value="Phospholip_A2_1"/>
    <property type="match status" value="1"/>
</dbReference>
<evidence type="ECO:0000259" key="6">
    <source>
        <dbReference type="SMART" id="SM00085"/>
    </source>
</evidence>
<protein>
    <submittedName>
        <fullName evidence="7">Oidioi.mRNA.OKI2018_I69.PAR.g10510.t1.cds</fullName>
    </submittedName>
</protein>
<dbReference type="EMBL" id="OU015568">
    <property type="protein sequence ID" value="CAG5083960.1"/>
    <property type="molecule type" value="Genomic_DNA"/>
</dbReference>
<dbReference type="Gene3D" id="1.20.90.10">
    <property type="entry name" value="Phospholipase A2 domain"/>
    <property type="match status" value="1"/>
</dbReference>
<reference evidence="7 8" key="1">
    <citation type="submission" date="2021-04" db="EMBL/GenBank/DDBJ databases">
        <authorList>
            <person name="Bliznina A."/>
        </authorList>
    </citation>
    <scope>NUCLEOTIDE SEQUENCE [LARGE SCALE GENOMIC DNA]</scope>
</reference>
<evidence type="ECO:0000256" key="4">
    <source>
        <dbReference type="RuleBase" id="RU003654"/>
    </source>
</evidence>
<dbReference type="InterPro" id="IPR016090">
    <property type="entry name" value="PLA2-like_dom"/>
</dbReference>
<proteinExistence type="inferred from homology"/>
<organism evidence="7 8">
    <name type="scientific">Oikopleura dioica</name>
    <name type="common">Tunicate</name>
    <dbReference type="NCBI Taxonomy" id="34765"/>
    <lineage>
        <taxon>Eukaryota</taxon>
        <taxon>Metazoa</taxon>
        <taxon>Chordata</taxon>
        <taxon>Tunicata</taxon>
        <taxon>Appendicularia</taxon>
        <taxon>Copelata</taxon>
        <taxon>Oikopleuridae</taxon>
        <taxon>Oikopleura</taxon>
    </lineage>
</organism>
<gene>
    <name evidence="7" type="ORF">OKIOD_LOCUS2068</name>
</gene>
<dbReference type="Proteomes" id="UP001158576">
    <property type="component" value="Chromosome PAR"/>
</dbReference>
<feature type="region of interest" description="Disordered" evidence="5">
    <location>
        <begin position="221"/>
        <end position="248"/>
    </location>
</feature>
<dbReference type="SUPFAM" id="SSF48619">
    <property type="entry name" value="Phospholipase A2, PLA2"/>
    <property type="match status" value="1"/>
</dbReference>
<keyword evidence="2" id="KW-0964">Secreted</keyword>
<evidence type="ECO:0000256" key="5">
    <source>
        <dbReference type="SAM" id="MobiDB-lite"/>
    </source>
</evidence>
<feature type="compositionally biased region" description="Basic and acidic residues" evidence="5">
    <location>
        <begin position="221"/>
        <end position="234"/>
    </location>
</feature>
<evidence type="ECO:0000256" key="3">
    <source>
        <dbReference type="ARBA" id="ARBA00023157"/>
    </source>
</evidence>